<keyword evidence="5" id="KW-1185">Reference proteome</keyword>
<evidence type="ECO:0000256" key="3">
    <source>
        <dbReference type="SAM" id="MobiDB-lite"/>
    </source>
</evidence>
<evidence type="ECO:0000313" key="4">
    <source>
        <dbReference type="EMBL" id="PFH50368.1"/>
    </source>
</evidence>
<name>A0A2A9NJX9_9AGAR</name>
<dbReference type="STRING" id="703135.A0A2A9NJX9"/>
<keyword evidence="2" id="KW-0677">Repeat</keyword>
<feature type="compositionally biased region" description="Low complexity" evidence="3">
    <location>
        <begin position="98"/>
        <end position="115"/>
    </location>
</feature>
<feature type="compositionally biased region" description="Polar residues" evidence="3">
    <location>
        <begin position="191"/>
        <end position="204"/>
    </location>
</feature>
<feature type="region of interest" description="Disordered" evidence="3">
    <location>
        <begin position="28"/>
        <end position="79"/>
    </location>
</feature>
<dbReference type="Pfam" id="PF24681">
    <property type="entry name" value="Kelch_KLHDC2_KLHL20_DRC7"/>
    <property type="match status" value="2"/>
</dbReference>
<organism evidence="4 5">
    <name type="scientific">Amanita thiersii Skay4041</name>
    <dbReference type="NCBI Taxonomy" id="703135"/>
    <lineage>
        <taxon>Eukaryota</taxon>
        <taxon>Fungi</taxon>
        <taxon>Dikarya</taxon>
        <taxon>Basidiomycota</taxon>
        <taxon>Agaricomycotina</taxon>
        <taxon>Agaricomycetes</taxon>
        <taxon>Agaricomycetidae</taxon>
        <taxon>Agaricales</taxon>
        <taxon>Pluteineae</taxon>
        <taxon>Amanitaceae</taxon>
        <taxon>Amanita</taxon>
    </lineage>
</organism>
<proteinExistence type="predicted"/>
<feature type="compositionally biased region" description="Polar residues" evidence="3">
    <location>
        <begin position="56"/>
        <end position="78"/>
    </location>
</feature>
<accession>A0A2A9NJX9</accession>
<dbReference type="InterPro" id="IPR011043">
    <property type="entry name" value="Gal_Oxase/kelch_b-propeller"/>
</dbReference>
<dbReference type="PANTHER" id="PTHR46093">
    <property type="entry name" value="ACYL-COA-BINDING DOMAIN-CONTAINING PROTEIN 5"/>
    <property type="match status" value="1"/>
</dbReference>
<dbReference type="PANTHER" id="PTHR46093:SF18">
    <property type="entry name" value="FIBRONECTIN TYPE-III DOMAIN-CONTAINING PROTEIN"/>
    <property type="match status" value="1"/>
</dbReference>
<sequence length="551" mass="58938">MNTRWHITPGSTPPRIAFDIDKVAGLSASDDFDTDMSSTRSSSLSDVPEEAPENPKQVSGRSPYSNPPASGTSSTSTFAVPANKTVVAAASTPNLLNASQSATTSHSTQSGTSSHRTPATTSRKASSRSLHRTVTEIAPSTSHPPNASGGSSSGGQSLRRNVSNGSASSLSAITTSGGRSPRIPASLGNAVASSSKVPQRTRSNPRLPHDKDAEPSPSTAMHWSRAPVYGTLPMRSVRSHTVTLVDTTAWLFGGCDDQDSARDIYCFDVETMQWTHPDTTGEAPPPCRAHTCTLVDRKLVIFGGGLGPTYYDFIYILDTITRRWSKPQLAGGANAPRPVPRRAHTAVLYLGMIWIFGGGNGMQALNDLWTLDVNSCTGPSSGSGSGKLRWQELQTKGGKPCPRGYHTANLIGNTMVVAGGSDGSNYFTDIWLLNLDELVWTELKTVDISYRLLAHTSTQVGSYLYIIGGHNGDGYTSQVLLFNLVNLQYETRAIYGKAPSVRGYHATILADSRLFLFGGYNGQTSFDDVYILDLAANAYLPQVTSFTIDAF</sequence>
<keyword evidence="1" id="KW-0880">Kelch repeat</keyword>
<feature type="compositionally biased region" description="Low complexity" evidence="3">
    <location>
        <begin position="35"/>
        <end position="46"/>
    </location>
</feature>
<reference evidence="4 5" key="1">
    <citation type="submission" date="2014-02" db="EMBL/GenBank/DDBJ databases">
        <title>Transposable element dynamics among asymbiotic and ectomycorrhizal Amanita fungi.</title>
        <authorList>
            <consortium name="DOE Joint Genome Institute"/>
            <person name="Hess J."/>
            <person name="Skrede I."/>
            <person name="Wolfe B."/>
            <person name="LaButti K."/>
            <person name="Ohm R.A."/>
            <person name="Grigoriev I.V."/>
            <person name="Pringle A."/>
        </authorList>
    </citation>
    <scope>NUCLEOTIDE SEQUENCE [LARGE SCALE GENOMIC DNA]</scope>
    <source>
        <strain evidence="4 5">SKay4041</strain>
    </source>
</reference>
<evidence type="ECO:0000313" key="5">
    <source>
        <dbReference type="Proteomes" id="UP000242287"/>
    </source>
</evidence>
<dbReference type="AlphaFoldDB" id="A0A2A9NJX9"/>
<evidence type="ECO:0000256" key="2">
    <source>
        <dbReference type="ARBA" id="ARBA00022737"/>
    </source>
</evidence>
<dbReference type="EMBL" id="KZ302005">
    <property type="protein sequence ID" value="PFH50368.1"/>
    <property type="molecule type" value="Genomic_DNA"/>
</dbReference>
<protein>
    <recommendedName>
        <fullName evidence="6">Galactose oxidase</fullName>
    </recommendedName>
</protein>
<evidence type="ECO:0008006" key="6">
    <source>
        <dbReference type="Google" id="ProtNLM"/>
    </source>
</evidence>
<dbReference type="Proteomes" id="UP000242287">
    <property type="component" value="Unassembled WGS sequence"/>
</dbReference>
<gene>
    <name evidence="4" type="ORF">AMATHDRAFT_61181</name>
</gene>
<feature type="compositionally biased region" description="Polar residues" evidence="3">
    <location>
        <begin position="156"/>
        <end position="178"/>
    </location>
</feature>
<dbReference type="Pfam" id="PF01344">
    <property type="entry name" value="Kelch_1"/>
    <property type="match status" value="1"/>
</dbReference>
<dbReference type="Gene3D" id="2.120.10.80">
    <property type="entry name" value="Kelch-type beta propeller"/>
    <property type="match status" value="2"/>
</dbReference>
<dbReference type="InterPro" id="IPR006652">
    <property type="entry name" value="Kelch_1"/>
</dbReference>
<dbReference type="SUPFAM" id="SSF50965">
    <property type="entry name" value="Galactose oxidase, central domain"/>
    <property type="match status" value="1"/>
</dbReference>
<dbReference type="InterPro" id="IPR015915">
    <property type="entry name" value="Kelch-typ_b-propeller"/>
</dbReference>
<evidence type="ECO:0000256" key="1">
    <source>
        <dbReference type="ARBA" id="ARBA00022441"/>
    </source>
</evidence>
<dbReference type="SUPFAM" id="SSF117281">
    <property type="entry name" value="Kelch motif"/>
    <property type="match status" value="1"/>
</dbReference>
<dbReference type="OrthoDB" id="10251809at2759"/>
<feature type="region of interest" description="Disordered" evidence="3">
    <location>
        <begin position="97"/>
        <end position="222"/>
    </location>
</feature>